<feature type="compositionally biased region" description="Low complexity" evidence="1">
    <location>
        <begin position="78"/>
        <end position="90"/>
    </location>
</feature>
<sequence>MHCKQRIKQRNSGSVERYRRQEERLSETDAAKLQRKVVKPKHEPSTHNHPDQPTNESTHRHQPLHTTTQRSIPHSESHNSLSGSASQSASDLPTLREVSAGNTTPLTSPENENLSRRKPFVPTVRVAVPAKDRHNETSRRVSRVSTIIEKPWWKLVHPRKLQSSKIPPAGDRELKEAQVEVVQSGSTIGVSRPYQTPQQGGWVQWCCGCRRASEVGVASSTGALAPSAPGPGAAVVGCLVGVYPCSPSSTGPRGPLTHHFQAIPNQQQPIGCRACCCVHSNHQPASVQLTSQRGGLSLRVARVASTTSVRAAPYAHPQHQGLGQECRCREETGALGGGGAHILGSPMLFVPFTVPTFPATHHQTTHPAHQTHHQQLQATTQNPVQQPQQLTQLNQLSHLNHQGIVPATTNQPTIHSTSCSPQQQATTPNKKAQKELITGSDARWAREREDRAGGMTKDGYEEVERTGGGSRDVDGRATVEESWLEGGGGEYGWDGGEWNGEGGELGGVGCVAVFKGKRRRGCSRVERNEAREGKIKALEMISLRHATRLLR</sequence>
<protein>
    <submittedName>
        <fullName evidence="2">Uncharacterized protein</fullName>
    </submittedName>
</protein>
<dbReference type="AlphaFoldDB" id="A0AA40GFY1"/>
<feature type="compositionally biased region" description="Polar residues" evidence="1">
    <location>
        <begin position="407"/>
        <end position="430"/>
    </location>
</feature>
<feature type="region of interest" description="Disordered" evidence="1">
    <location>
        <begin position="406"/>
        <end position="474"/>
    </location>
</feature>
<keyword evidence="3" id="KW-1185">Reference proteome</keyword>
<comment type="caution">
    <text evidence="2">The sequence shown here is derived from an EMBL/GenBank/DDBJ whole genome shotgun (WGS) entry which is preliminary data.</text>
</comment>
<feature type="compositionally biased region" description="Polar residues" evidence="1">
    <location>
        <begin position="64"/>
        <end position="74"/>
    </location>
</feature>
<feature type="compositionally biased region" description="Basic and acidic residues" evidence="1">
    <location>
        <begin position="16"/>
        <end position="32"/>
    </location>
</feature>
<evidence type="ECO:0000313" key="3">
    <source>
        <dbReference type="Proteomes" id="UP001177670"/>
    </source>
</evidence>
<feature type="region of interest" description="Disordered" evidence="1">
    <location>
        <begin position="1"/>
        <end position="120"/>
    </location>
</feature>
<proteinExistence type="predicted"/>
<feature type="region of interest" description="Disordered" evidence="1">
    <location>
        <begin position="360"/>
        <end position="386"/>
    </location>
</feature>
<name>A0AA40GFY1_9HYME</name>
<dbReference type="Proteomes" id="UP001177670">
    <property type="component" value="Unassembled WGS sequence"/>
</dbReference>
<dbReference type="EMBL" id="JAHYIQ010000001">
    <property type="protein sequence ID" value="KAK1136495.1"/>
    <property type="molecule type" value="Genomic_DNA"/>
</dbReference>
<reference evidence="2" key="1">
    <citation type="submission" date="2021-10" db="EMBL/GenBank/DDBJ databases">
        <title>Melipona bicolor Genome sequencing and assembly.</title>
        <authorList>
            <person name="Araujo N.S."/>
            <person name="Arias M.C."/>
        </authorList>
    </citation>
    <scope>NUCLEOTIDE SEQUENCE</scope>
    <source>
        <strain evidence="2">USP_2M_L1-L4_2017</strain>
        <tissue evidence="2">Whole body</tissue>
    </source>
</reference>
<evidence type="ECO:0000256" key="1">
    <source>
        <dbReference type="SAM" id="MobiDB-lite"/>
    </source>
</evidence>
<feature type="compositionally biased region" description="Basic and acidic residues" evidence="1">
    <location>
        <begin position="443"/>
        <end position="474"/>
    </location>
</feature>
<organism evidence="2 3">
    <name type="scientific">Melipona bicolor</name>
    <dbReference type="NCBI Taxonomy" id="60889"/>
    <lineage>
        <taxon>Eukaryota</taxon>
        <taxon>Metazoa</taxon>
        <taxon>Ecdysozoa</taxon>
        <taxon>Arthropoda</taxon>
        <taxon>Hexapoda</taxon>
        <taxon>Insecta</taxon>
        <taxon>Pterygota</taxon>
        <taxon>Neoptera</taxon>
        <taxon>Endopterygota</taxon>
        <taxon>Hymenoptera</taxon>
        <taxon>Apocrita</taxon>
        <taxon>Aculeata</taxon>
        <taxon>Apoidea</taxon>
        <taxon>Anthophila</taxon>
        <taxon>Apidae</taxon>
        <taxon>Melipona</taxon>
    </lineage>
</organism>
<feature type="compositionally biased region" description="Polar residues" evidence="1">
    <location>
        <begin position="100"/>
        <end position="112"/>
    </location>
</feature>
<feature type="compositionally biased region" description="Basic and acidic residues" evidence="1">
    <location>
        <begin position="40"/>
        <end position="50"/>
    </location>
</feature>
<accession>A0AA40GFY1</accession>
<gene>
    <name evidence="2" type="ORF">K0M31_001045</name>
</gene>
<evidence type="ECO:0000313" key="2">
    <source>
        <dbReference type="EMBL" id="KAK1136495.1"/>
    </source>
</evidence>